<dbReference type="EMBL" id="BK059091">
    <property type="protein sequence ID" value="DAE28953.1"/>
    <property type="molecule type" value="Genomic_DNA"/>
</dbReference>
<name>A0A8S5RCX9_9VIRU</name>
<protein>
    <submittedName>
        <fullName evidence="1">Uncharacterized protein</fullName>
    </submittedName>
</protein>
<accession>A0A8S5RCX9</accession>
<sequence length="99" mass="11529">MKIHWIVTKSNSDNAEVEFYRFYGSSDEVKEKLLLMAQNSNMVKFSEIDDDNYPVSTDSVQYDIDTKTYLIVVTDYYGETDEVYSAKAINDIDELPEEF</sequence>
<evidence type="ECO:0000313" key="1">
    <source>
        <dbReference type="EMBL" id="DAE28953.1"/>
    </source>
</evidence>
<organism evidence="1">
    <name type="scientific">virus sp. ctmTa7</name>
    <dbReference type="NCBI Taxonomy" id="2828255"/>
    <lineage>
        <taxon>Viruses</taxon>
    </lineage>
</organism>
<reference evidence="1" key="1">
    <citation type="journal article" date="2021" name="Proc. Natl. Acad. Sci. U.S.A.">
        <title>A Catalog of Tens of Thousands of Viruses from Human Metagenomes Reveals Hidden Associations with Chronic Diseases.</title>
        <authorList>
            <person name="Tisza M.J."/>
            <person name="Buck C.B."/>
        </authorList>
    </citation>
    <scope>NUCLEOTIDE SEQUENCE</scope>
    <source>
        <strain evidence="1">CtmTa7</strain>
    </source>
</reference>
<proteinExistence type="predicted"/>